<name>A0AAY4CWF4_9TELE</name>
<reference evidence="1" key="3">
    <citation type="submission" date="2025-09" db="UniProtKB">
        <authorList>
            <consortium name="Ensembl"/>
        </authorList>
    </citation>
    <scope>IDENTIFICATION</scope>
</reference>
<dbReference type="AlphaFoldDB" id="A0AAY4CWF4"/>
<protein>
    <submittedName>
        <fullName evidence="1">Uncharacterized protein</fullName>
    </submittedName>
</protein>
<proteinExistence type="predicted"/>
<reference evidence="1" key="2">
    <citation type="submission" date="2025-08" db="UniProtKB">
        <authorList>
            <consortium name="Ensembl"/>
        </authorList>
    </citation>
    <scope>IDENTIFICATION</scope>
</reference>
<evidence type="ECO:0000313" key="1">
    <source>
        <dbReference type="Ensembl" id="ENSDCDP00010036611.1"/>
    </source>
</evidence>
<dbReference type="Ensembl" id="ENSDCDT00010046059.1">
    <property type="protein sequence ID" value="ENSDCDP00010036611.1"/>
    <property type="gene ID" value="ENSDCDG00010023963.1"/>
</dbReference>
<reference evidence="1 2" key="1">
    <citation type="submission" date="2020-06" db="EMBL/GenBank/DDBJ databases">
        <authorList>
            <consortium name="Wellcome Sanger Institute Data Sharing"/>
        </authorList>
    </citation>
    <scope>NUCLEOTIDE SEQUENCE [LARGE SCALE GENOMIC DNA]</scope>
</reference>
<accession>A0AAY4CWF4</accession>
<keyword evidence="2" id="KW-1185">Reference proteome</keyword>
<evidence type="ECO:0000313" key="2">
    <source>
        <dbReference type="Proteomes" id="UP000694580"/>
    </source>
</evidence>
<dbReference type="Proteomes" id="UP000694580">
    <property type="component" value="Chromosome 13"/>
</dbReference>
<organism evidence="1 2">
    <name type="scientific">Denticeps clupeoides</name>
    <name type="common">denticle herring</name>
    <dbReference type="NCBI Taxonomy" id="299321"/>
    <lineage>
        <taxon>Eukaryota</taxon>
        <taxon>Metazoa</taxon>
        <taxon>Chordata</taxon>
        <taxon>Craniata</taxon>
        <taxon>Vertebrata</taxon>
        <taxon>Euteleostomi</taxon>
        <taxon>Actinopterygii</taxon>
        <taxon>Neopterygii</taxon>
        <taxon>Teleostei</taxon>
        <taxon>Clupei</taxon>
        <taxon>Clupeiformes</taxon>
        <taxon>Denticipitoidei</taxon>
        <taxon>Denticipitidae</taxon>
        <taxon>Denticeps</taxon>
    </lineage>
</organism>
<sequence>QPPDSSKHTLPALCLSGSSALELRRKVTVLMGSSGKAAVNCHTSGFHEQNTLNLLIKKKKRIESFTYSCIYYKVL</sequence>